<comment type="caution">
    <text evidence="2">The sequence shown here is derived from an EMBL/GenBank/DDBJ whole genome shotgun (WGS) entry which is preliminary data.</text>
</comment>
<organism evidence="2 3">
    <name type="scientific">Knufia fluminis</name>
    <dbReference type="NCBI Taxonomy" id="191047"/>
    <lineage>
        <taxon>Eukaryota</taxon>
        <taxon>Fungi</taxon>
        <taxon>Dikarya</taxon>
        <taxon>Ascomycota</taxon>
        <taxon>Pezizomycotina</taxon>
        <taxon>Eurotiomycetes</taxon>
        <taxon>Chaetothyriomycetidae</taxon>
        <taxon>Chaetothyriales</taxon>
        <taxon>Trichomeriaceae</taxon>
        <taxon>Knufia</taxon>
    </lineage>
</organism>
<evidence type="ECO:0000313" key="3">
    <source>
        <dbReference type="Proteomes" id="UP001316803"/>
    </source>
</evidence>
<dbReference type="Proteomes" id="UP001316803">
    <property type="component" value="Unassembled WGS sequence"/>
</dbReference>
<keyword evidence="3" id="KW-1185">Reference proteome</keyword>
<dbReference type="PANTHER" id="PTHR15020">
    <property type="entry name" value="FLAVIN REDUCTASE-RELATED"/>
    <property type="match status" value="1"/>
</dbReference>
<evidence type="ECO:0000256" key="1">
    <source>
        <dbReference type="ARBA" id="ARBA00038376"/>
    </source>
</evidence>
<dbReference type="Gene3D" id="3.40.50.720">
    <property type="entry name" value="NAD(P)-binding Rossmann-like Domain"/>
    <property type="match status" value="1"/>
</dbReference>
<proteinExistence type="inferred from homology"/>
<reference evidence="2 3" key="1">
    <citation type="submission" date="2022-12" db="EMBL/GenBank/DDBJ databases">
        <title>Genomic features and morphological characterization of a novel Knufia sp. strain isolated from spacecraft assembly facility.</title>
        <authorList>
            <person name="Teixeira M."/>
            <person name="Chander A.M."/>
            <person name="Stajich J.E."/>
            <person name="Venkateswaran K."/>
        </authorList>
    </citation>
    <scope>NUCLEOTIDE SEQUENCE [LARGE SCALE GENOMIC DNA]</scope>
    <source>
        <strain evidence="2 3">FJI-L2-BK-P2</strain>
    </source>
</reference>
<gene>
    <name evidence="2" type="ORF">OHC33_005062</name>
</gene>
<evidence type="ECO:0000313" key="2">
    <source>
        <dbReference type="EMBL" id="KAK5953793.1"/>
    </source>
</evidence>
<dbReference type="PANTHER" id="PTHR15020:SF50">
    <property type="entry name" value="UPF0659 PROTEIN YMR090W"/>
    <property type="match status" value="1"/>
</dbReference>
<comment type="similarity">
    <text evidence="1">Belongs to the avfA family.</text>
</comment>
<name>A0AAN8EEL0_9EURO</name>
<accession>A0AAN8EEL0</accession>
<sequence>MSQTVLFFGATGGVANACLTMALKSKQYKVIALVRTPDKLRKQLIEQQKLDEATINSNLITMPGNALKVPDVKRALLANITSGLDETLPSMIISGLGGAPKFNFDIWHPLHFAALDQPTICEDAAKTLTTALKDVYNERPALKLQKPGVCFVSTTGISRGPEDVPFFMRFLYHQLLALPHEDKKKMEEVYRGSMLESEPVLSSVTGIRPTLLSGTGALSEGVGLQKIRAGVEGKPAVGYNVQRADVGTFMFENVIRMGETGKWRGGMVSLTA</sequence>
<dbReference type="AlphaFoldDB" id="A0AAN8EEL0"/>
<evidence type="ECO:0008006" key="4">
    <source>
        <dbReference type="Google" id="ProtNLM"/>
    </source>
</evidence>
<dbReference type="InterPro" id="IPR036291">
    <property type="entry name" value="NAD(P)-bd_dom_sf"/>
</dbReference>
<protein>
    <recommendedName>
        <fullName evidence="4">NAD(P)-binding domain-containing protein</fullName>
    </recommendedName>
</protein>
<dbReference type="EMBL" id="JAKLMC020000010">
    <property type="protein sequence ID" value="KAK5953793.1"/>
    <property type="molecule type" value="Genomic_DNA"/>
</dbReference>
<dbReference type="SUPFAM" id="SSF51735">
    <property type="entry name" value="NAD(P)-binding Rossmann-fold domains"/>
    <property type="match status" value="1"/>
</dbReference>